<dbReference type="InterPro" id="IPR043197">
    <property type="entry name" value="Plakin"/>
</dbReference>
<dbReference type="PANTHER" id="PTHR23169:SF23">
    <property type="entry name" value="SHORT STOP, ISOFORM H"/>
    <property type="match status" value="1"/>
</dbReference>
<keyword evidence="1" id="KW-0175">Coiled coil</keyword>
<dbReference type="Proteomes" id="UP000694941">
    <property type="component" value="Unplaced"/>
</dbReference>
<evidence type="ECO:0000259" key="2">
    <source>
        <dbReference type="PROSITE" id="PS50021"/>
    </source>
</evidence>
<proteinExistence type="predicted"/>
<feature type="non-terminal residue" evidence="4">
    <location>
        <position position="1"/>
    </location>
</feature>
<dbReference type="InterPro" id="IPR018159">
    <property type="entry name" value="Spectrin/alpha-actinin"/>
</dbReference>
<dbReference type="Pfam" id="PF00307">
    <property type="entry name" value="CH"/>
    <property type="match status" value="1"/>
</dbReference>
<feature type="domain" description="Calponin-homology (CH)" evidence="2">
    <location>
        <begin position="1"/>
        <end position="62"/>
    </location>
</feature>
<feature type="coiled-coil region" evidence="1">
    <location>
        <begin position="183"/>
        <end position="257"/>
    </location>
</feature>
<protein>
    <submittedName>
        <fullName evidence="4">Plectin-like</fullName>
    </submittedName>
</protein>
<dbReference type="SMART" id="SM00150">
    <property type="entry name" value="SPEC"/>
    <property type="match status" value="4"/>
</dbReference>
<dbReference type="SUPFAM" id="SSF47576">
    <property type="entry name" value="Calponin-homology domain, CH-domain"/>
    <property type="match status" value="1"/>
</dbReference>
<dbReference type="InterPro" id="IPR049538">
    <property type="entry name" value="PCN-like_spectrin-like_rpt"/>
</dbReference>
<accession>A0ABM1C2B7</accession>
<dbReference type="InterPro" id="IPR001715">
    <property type="entry name" value="CH_dom"/>
</dbReference>
<evidence type="ECO:0000313" key="4">
    <source>
        <dbReference type="RefSeq" id="XP_013792972.1"/>
    </source>
</evidence>
<name>A0ABM1C2B7_LIMPO</name>
<dbReference type="GeneID" id="106476899"/>
<keyword evidence="3" id="KW-1185">Reference proteome</keyword>
<dbReference type="CDD" id="cd00176">
    <property type="entry name" value="SPEC"/>
    <property type="match status" value="2"/>
</dbReference>
<dbReference type="InterPro" id="IPR002017">
    <property type="entry name" value="Spectrin_repeat"/>
</dbReference>
<sequence length="613" mass="73236">PDKFDWRSLRSKTAHEKLDHAFTVAERDFSVTRLLDPEDVDTKDPDEKSLITYISSMYDVFPNPPSYHPFADTDKLRKIDDYKEFASHLHLWIRENISILRDRNFPNTLVEMKSLLSECTRFRNEDVPPKQHEKQKLSHMYRELQKIFRDSGHLDIEPELQSDSLERDWDRLLSTIEERDLAIRDEISRLEKLQRLAEKVHRQTKQCEGRLNEMETKLSEEEKRIQRLEPSEAKHICEELEQELKSIESSIKTLFQDVQTLRDGRYHQAPELHRRVQNLHQRWSNIHVQFTTRIMVTLQKMKKAKPLTEKQLVETNEAFKFLQDCIEWVSSKLKFIEEANFGNDLASVKSLLEQHQTEHRTIDQFQKNVDQCGMRKNQFRGEEYNIYCKMLSRLDRGYSELLVLSNKRLSDLDALLDFIQTATNQLIWMNEKEEIEVSRNWGAKSLNIVEIEQHQENFTNEMELREPQIENIKEQGYNLQRQNHPAVDCIEAYIAALQTQWMWLKNLNRCLNTHLRHASSYHQFFTEARECEKWLNRVEERLNSTFSRQHFSIDEGDRLLRDMLELMNDLNHYGHIVHSLGDRSKEIMPLKQRRQQLSRPLRVTSICSYKQMN</sequence>
<feature type="non-terminal residue" evidence="4">
    <location>
        <position position="613"/>
    </location>
</feature>
<dbReference type="SUPFAM" id="SSF46966">
    <property type="entry name" value="Spectrin repeat"/>
    <property type="match status" value="5"/>
</dbReference>
<reference evidence="4" key="1">
    <citation type="submission" date="2025-08" db="UniProtKB">
        <authorList>
            <consortium name="RefSeq"/>
        </authorList>
    </citation>
    <scope>IDENTIFICATION</scope>
    <source>
        <tissue evidence="4">Muscle</tissue>
    </source>
</reference>
<organism evidence="3 4">
    <name type="scientific">Limulus polyphemus</name>
    <name type="common">Atlantic horseshoe crab</name>
    <dbReference type="NCBI Taxonomy" id="6850"/>
    <lineage>
        <taxon>Eukaryota</taxon>
        <taxon>Metazoa</taxon>
        <taxon>Ecdysozoa</taxon>
        <taxon>Arthropoda</taxon>
        <taxon>Chelicerata</taxon>
        <taxon>Merostomata</taxon>
        <taxon>Xiphosura</taxon>
        <taxon>Limulidae</taxon>
        <taxon>Limulus</taxon>
    </lineage>
</organism>
<dbReference type="InterPro" id="IPR036872">
    <property type="entry name" value="CH_dom_sf"/>
</dbReference>
<dbReference type="Pfam" id="PF21020">
    <property type="entry name" value="Spectrin_4"/>
    <property type="match status" value="1"/>
</dbReference>
<dbReference type="Pfam" id="PF00435">
    <property type="entry name" value="Spectrin"/>
    <property type="match status" value="3"/>
</dbReference>
<dbReference type="PANTHER" id="PTHR23169">
    <property type="entry name" value="ENVOPLAKIN"/>
    <property type="match status" value="1"/>
</dbReference>
<dbReference type="Pfam" id="PF21019">
    <property type="entry name" value="Spectrin_3"/>
    <property type="match status" value="1"/>
</dbReference>
<dbReference type="Gene3D" id="1.10.418.10">
    <property type="entry name" value="Calponin-like domain"/>
    <property type="match status" value="1"/>
</dbReference>
<gene>
    <name evidence="4" type="primary">LOC106476899</name>
</gene>
<dbReference type="PROSITE" id="PS50021">
    <property type="entry name" value="CH"/>
    <property type="match status" value="1"/>
</dbReference>
<dbReference type="Gene3D" id="1.20.58.60">
    <property type="match status" value="4"/>
</dbReference>
<evidence type="ECO:0000313" key="3">
    <source>
        <dbReference type="Proteomes" id="UP000694941"/>
    </source>
</evidence>
<evidence type="ECO:0000256" key="1">
    <source>
        <dbReference type="SAM" id="Coils"/>
    </source>
</evidence>
<dbReference type="RefSeq" id="XP_013792972.1">
    <property type="nucleotide sequence ID" value="XM_013937518.1"/>
</dbReference>